<accession>A2BYF0</accession>
<proteinExistence type="predicted"/>
<dbReference type="EMBL" id="CP000552">
    <property type="protein sequence ID" value="ABM72811.1"/>
    <property type="molecule type" value="Genomic_DNA"/>
</dbReference>
<protein>
    <submittedName>
        <fullName evidence="1">Uncharacterized protein</fullName>
    </submittedName>
</protein>
<dbReference type="OrthoDB" id="540557at2"/>
<evidence type="ECO:0000313" key="1">
    <source>
        <dbReference type="EMBL" id="ABM72811.1"/>
    </source>
</evidence>
<dbReference type="AlphaFoldDB" id="A2BYF0"/>
<reference evidence="1 2" key="1">
    <citation type="journal article" date="2007" name="PLoS Genet.">
        <title>Patterns and implications of gene gain and loss in the evolution of Prochlorococcus.</title>
        <authorList>
            <person name="Kettler G.C."/>
            <person name="Martiny A.C."/>
            <person name="Huang K."/>
            <person name="Zucker J."/>
            <person name="Coleman M.L."/>
            <person name="Rodrigue S."/>
            <person name="Chen F."/>
            <person name="Lapidus A."/>
            <person name="Ferriera S."/>
            <person name="Johnson J."/>
            <person name="Steglich C."/>
            <person name="Church G.M."/>
            <person name="Richardson P."/>
            <person name="Chisholm S.W."/>
        </authorList>
    </citation>
    <scope>NUCLEOTIDE SEQUENCE [LARGE SCALE GENOMIC DNA]</scope>
    <source>
        <strain evidence="1 2">MIT 9515</strain>
    </source>
</reference>
<evidence type="ECO:0000313" key="2">
    <source>
        <dbReference type="Proteomes" id="UP000001589"/>
    </source>
</evidence>
<name>A2BYF0_PROM5</name>
<sequence>MDDWQEWGYFDHHGELKSKRTKICITCSYFRYSTTDQCVIILTCPFHQKLIPQGDHLIKGCRYWRKDSRIFALEAA</sequence>
<dbReference type="HOGENOM" id="CLU_176278_0_0_3"/>
<dbReference type="KEGG" id="pmc:P9515_16041"/>
<dbReference type="Proteomes" id="UP000001589">
    <property type="component" value="Chromosome"/>
</dbReference>
<organism evidence="1 2">
    <name type="scientific">Prochlorococcus marinus (strain MIT 9515)</name>
    <dbReference type="NCBI Taxonomy" id="167542"/>
    <lineage>
        <taxon>Bacteria</taxon>
        <taxon>Bacillati</taxon>
        <taxon>Cyanobacteriota</taxon>
        <taxon>Cyanophyceae</taxon>
        <taxon>Synechococcales</taxon>
        <taxon>Prochlorococcaceae</taxon>
        <taxon>Prochlorococcus</taxon>
    </lineage>
</organism>
<gene>
    <name evidence="1" type="ordered locus">P9515_16041</name>
</gene>